<dbReference type="InterPro" id="IPR050984">
    <property type="entry name" value="Gfo/Idh/MocA_domain"/>
</dbReference>
<dbReference type="Gene3D" id="3.30.360.10">
    <property type="entry name" value="Dihydrodipicolinate Reductase, domain 2"/>
    <property type="match status" value="1"/>
</dbReference>
<dbReference type="InterPro" id="IPR036291">
    <property type="entry name" value="NAD(P)-bd_dom_sf"/>
</dbReference>
<accession>A0ABY4N5V2</accession>
<dbReference type="Pfam" id="PF01408">
    <property type="entry name" value="GFO_IDH_MocA"/>
    <property type="match status" value="1"/>
</dbReference>
<comment type="similarity">
    <text evidence="1">Belongs to the Gfo/Idh/MocA family.</text>
</comment>
<feature type="region of interest" description="Disordered" evidence="4">
    <location>
        <begin position="327"/>
        <end position="357"/>
    </location>
</feature>
<gene>
    <name evidence="7" type="ORF">M4486_14250</name>
</gene>
<evidence type="ECO:0000313" key="8">
    <source>
        <dbReference type="Proteomes" id="UP001055868"/>
    </source>
</evidence>
<feature type="domain" description="Gfo/Idh/MocA-like oxidoreductase N-terminal" evidence="5">
    <location>
        <begin position="2"/>
        <end position="119"/>
    </location>
</feature>
<protein>
    <submittedName>
        <fullName evidence="7">Gfo/Idh/MocA family oxidoreductase</fullName>
    </submittedName>
</protein>
<organism evidence="7 8">
    <name type="scientific">Brachybacterium kimchii</name>
    <dbReference type="NCBI Taxonomy" id="2942909"/>
    <lineage>
        <taxon>Bacteria</taxon>
        <taxon>Bacillati</taxon>
        <taxon>Actinomycetota</taxon>
        <taxon>Actinomycetes</taxon>
        <taxon>Micrococcales</taxon>
        <taxon>Dermabacteraceae</taxon>
        <taxon>Brachybacterium</taxon>
    </lineage>
</organism>
<evidence type="ECO:0000259" key="6">
    <source>
        <dbReference type="Pfam" id="PF22725"/>
    </source>
</evidence>
<sequence>MIRIGILGAAGIAPQALVRPARRRSDLQVLAVAARSLSSARSFASEHDIPRAYEGYPALLADPDIDLVYVALPPALHAGWSIEALRAGKHVLCEKPFAMDAEQARGAVAIARERGLHLIEAFHDHYHPVIAELLSIIGSGALGRITRLDASFTADNPYSPTSIRHVPELGGGALMDLGCYPAHWIRTLAATEPIVERATHEANPLGADLTIDADLRIPDGPMAGSAAHLHASMAPGVAFAAPVEITGERGMLRIDNLVLPHRGHSITSMIGGVSRTWTVAGRETYDHELDAVVTALSTGRPADTEQGDIVATMELLDAIYAKARVARPPSSEKTPSYAVTGTCTRSGASAAVEGDRR</sequence>
<keyword evidence="2" id="KW-0560">Oxidoreductase</keyword>
<dbReference type="PANTHER" id="PTHR22604:SF105">
    <property type="entry name" value="TRANS-1,2-DIHYDROBENZENE-1,2-DIOL DEHYDROGENASE"/>
    <property type="match status" value="1"/>
</dbReference>
<evidence type="ECO:0000313" key="7">
    <source>
        <dbReference type="EMBL" id="UQN28775.1"/>
    </source>
</evidence>
<keyword evidence="3" id="KW-0520">NAD</keyword>
<proteinExistence type="inferred from homology"/>
<dbReference type="PANTHER" id="PTHR22604">
    <property type="entry name" value="OXIDOREDUCTASES"/>
    <property type="match status" value="1"/>
</dbReference>
<evidence type="ECO:0000256" key="4">
    <source>
        <dbReference type="SAM" id="MobiDB-lite"/>
    </source>
</evidence>
<feature type="compositionally biased region" description="Polar residues" evidence="4">
    <location>
        <begin position="331"/>
        <end position="347"/>
    </location>
</feature>
<dbReference type="InterPro" id="IPR055170">
    <property type="entry name" value="GFO_IDH_MocA-like_dom"/>
</dbReference>
<feature type="domain" description="GFO/IDH/MocA-like oxidoreductase" evidence="6">
    <location>
        <begin position="132"/>
        <end position="253"/>
    </location>
</feature>
<dbReference type="Proteomes" id="UP001055868">
    <property type="component" value="Chromosome"/>
</dbReference>
<dbReference type="RefSeq" id="WP_249477892.1">
    <property type="nucleotide sequence ID" value="NZ_CP097218.1"/>
</dbReference>
<evidence type="ECO:0000256" key="1">
    <source>
        <dbReference type="ARBA" id="ARBA00010928"/>
    </source>
</evidence>
<dbReference type="EMBL" id="CP097218">
    <property type="protein sequence ID" value="UQN28775.1"/>
    <property type="molecule type" value="Genomic_DNA"/>
</dbReference>
<dbReference type="InterPro" id="IPR000683">
    <property type="entry name" value="Gfo/Idh/MocA-like_OxRdtase_N"/>
</dbReference>
<dbReference type="Pfam" id="PF22725">
    <property type="entry name" value="GFO_IDH_MocA_C3"/>
    <property type="match status" value="1"/>
</dbReference>
<evidence type="ECO:0000256" key="3">
    <source>
        <dbReference type="ARBA" id="ARBA00023027"/>
    </source>
</evidence>
<dbReference type="SUPFAM" id="SSF51735">
    <property type="entry name" value="NAD(P)-binding Rossmann-fold domains"/>
    <property type="match status" value="1"/>
</dbReference>
<evidence type="ECO:0000259" key="5">
    <source>
        <dbReference type="Pfam" id="PF01408"/>
    </source>
</evidence>
<dbReference type="Gene3D" id="3.40.50.720">
    <property type="entry name" value="NAD(P)-binding Rossmann-like Domain"/>
    <property type="match status" value="1"/>
</dbReference>
<reference evidence="7" key="1">
    <citation type="submission" date="2022-05" db="EMBL/GenBank/DDBJ databases">
        <title>Genomic analysis of Brachybacterium sp. CBA3104.</title>
        <authorList>
            <person name="Roh S.W."/>
            <person name="Kim Y.B."/>
            <person name="Kim Y."/>
        </authorList>
    </citation>
    <scope>NUCLEOTIDE SEQUENCE</scope>
    <source>
        <strain evidence="7">CBA3104</strain>
    </source>
</reference>
<dbReference type="SUPFAM" id="SSF55347">
    <property type="entry name" value="Glyceraldehyde-3-phosphate dehydrogenase-like, C-terminal domain"/>
    <property type="match status" value="1"/>
</dbReference>
<evidence type="ECO:0000256" key="2">
    <source>
        <dbReference type="ARBA" id="ARBA00023002"/>
    </source>
</evidence>
<name>A0ABY4N5V2_9MICO</name>
<keyword evidence="8" id="KW-1185">Reference proteome</keyword>